<evidence type="ECO:0000256" key="7">
    <source>
        <dbReference type="SAM" id="MobiDB-lite"/>
    </source>
</evidence>
<keyword evidence="2" id="KW-0808">Transferase</keyword>
<dbReference type="InterPro" id="IPR044093">
    <property type="entry name" value="STKc_CDK10"/>
</dbReference>
<dbReference type="Pfam" id="PF00069">
    <property type="entry name" value="Pkinase"/>
    <property type="match status" value="1"/>
</dbReference>
<sequence>MTSLPVRDSVSNYEKISRIGEGTYGVVYKARDRTTGEVVALKKVRMERERDGIPVTSMREIRVLQQCRHPNIVHLKKVVTGSKPDSIFLVFEYCTHDLGRLVDAMPRPFSPSEVKCLMLQLLEAVDFLHSHWIMSRDLKLPNLLLTNGGQLKICDFGLARYFHAFDEAYTPKVVTLWYRAPEIFLGQDTYTEAIDMWAVGCIFGELLQHEPLFPGRTEMEMLERMVRLLGSPSEAIWPGFAKLPHAGSLKFPSQPYNYVERDFPHASVGAMSLLNKLLTYDPAKRLSARAALRHSYFQEQPPPKQPADFPTFPSAHDTGLRQKHQRRAEMEQQEDVARHKQGAKRSRAQLEVEERFGEAFGAQGGQLRGSAVLKRTRNM</sequence>
<reference evidence="9 10" key="1">
    <citation type="submission" date="2024-06" db="EMBL/GenBank/DDBJ databases">
        <authorList>
            <person name="Kraege A."/>
            <person name="Thomma B."/>
        </authorList>
    </citation>
    <scope>NUCLEOTIDE SEQUENCE [LARGE SCALE GENOMIC DNA]</scope>
</reference>
<evidence type="ECO:0000256" key="3">
    <source>
        <dbReference type="ARBA" id="ARBA00022741"/>
    </source>
</evidence>
<evidence type="ECO:0000256" key="6">
    <source>
        <dbReference type="PROSITE-ProRule" id="PRU10141"/>
    </source>
</evidence>
<protein>
    <submittedName>
        <fullName evidence="9">G2350 protein</fullName>
    </submittedName>
</protein>
<evidence type="ECO:0000313" key="9">
    <source>
        <dbReference type="EMBL" id="CAL5220353.1"/>
    </source>
</evidence>
<organism evidence="9 10">
    <name type="scientific">Coccomyxa viridis</name>
    <dbReference type="NCBI Taxonomy" id="1274662"/>
    <lineage>
        <taxon>Eukaryota</taxon>
        <taxon>Viridiplantae</taxon>
        <taxon>Chlorophyta</taxon>
        <taxon>core chlorophytes</taxon>
        <taxon>Trebouxiophyceae</taxon>
        <taxon>Trebouxiophyceae incertae sedis</taxon>
        <taxon>Coccomyxaceae</taxon>
        <taxon>Coccomyxa</taxon>
    </lineage>
</organism>
<feature type="compositionally biased region" description="Basic and acidic residues" evidence="7">
    <location>
        <begin position="327"/>
        <end position="338"/>
    </location>
</feature>
<keyword evidence="10" id="KW-1185">Reference proteome</keyword>
<dbReference type="SUPFAM" id="SSF56112">
    <property type="entry name" value="Protein kinase-like (PK-like)"/>
    <property type="match status" value="1"/>
</dbReference>
<keyword evidence="4" id="KW-0418">Kinase</keyword>
<evidence type="ECO:0000256" key="1">
    <source>
        <dbReference type="ARBA" id="ARBA00022527"/>
    </source>
</evidence>
<proteinExistence type="predicted"/>
<dbReference type="Gene3D" id="3.30.200.20">
    <property type="entry name" value="Phosphorylase Kinase, domain 1"/>
    <property type="match status" value="1"/>
</dbReference>
<dbReference type="InterPro" id="IPR017441">
    <property type="entry name" value="Protein_kinase_ATP_BS"/>
</dbReference>
<keyword evidence="1" id="KW-0723">Serine/threonine-protein kinase</keyword>
<dbReference type="SMART" id="SM00220">
    <property type="entry name" value="S_TKc"/>
    <property type="match status" value="1"/>
</dbReference>
<dbReference type="PROSITE" id="PS00107">
    <property type="entry name" value="PROTEIN_KINASE_ATP"/>
    <property type="match status" value="1"/>
</dbReference>
<dbReference type="PANTHER" id="PTHR24056">
    <property type="entry name" value="CELL DIVISION PROTEIN KINASE"/>
    <property type="match status" value="1"/>
</dbReference>
<comment type="caution">
    <text evidence="9">The sequence shown here is derived from an EMBL/GenBank/DDBJ whole genome shotgun (WGS) entry which is preliminary data.</text>
</comment>
<dbReference type="PANTHER" id="PTHR24056:SF107">
    <property type="entry name" value="CYCLIN-DEPENDENT KINASE 11A-RELATED"/>
    <property type="match status" value="1"/>
</dbReference>
<dbReference type="CDD" id="cd07845">
    <property type="entry name" value="STKc_CDK10"/>
    <property type="match status" value="1"/>
</dbReference>
<feature type="domain" description="Protein kinase" evidence="8">
    <location>
        <begin position="13"/>
        <end position="297"/>
    </location>
</feature>
<evidence type="ECO:0000256" key="2">
    <source>
        <dbReference type="ARBA" id="ARBA00022679"/>
    </source>
</evidence>
<evidence type="ECO:0000259" key="8">
    <source>
        <dbReference type="PROSITE" id="PS50011"/>
    </source>
</evidence>
<dbReference type="EMBL" id="CAXHTA020000003">
    <property type="protein sequence ID" value="CAL5220353.1"/>
    <property type="molecule type" value="Genomic_DNA"/>
</dbReference>
<feature type="binding site" evidence="6">
    <location>
        <position position="42"/>
    </location>
    <ligand>
        <name>ATP</name>
        <dbReference type="ChEBI" id="CHEBI:30616"/>
    </ligand>
</feature>
<evidence type="ECO:0000256" key="5">
    <source>
        <dbReference type="ARBA" id="ARBA00022840"/>
    </source>
</evidence>
<gene>
    <name evidence="9" type="primary">g2350</name>
    <name evidence="9" type="ORF">VP750_LOCUS2012</name>
</gene>
<dbReference type="Proteomes" id="UP001497392">
    <property type="component" value="Unassembled WGS sequence"/>
</dbReference>
<dbReference type="InterPro" id="IPR000719">
    <property type="entry name" value="Prot_kinase_dom"/>
</dbReference>
<accession>A0ABP1FK68</accession>
<evidence type="ECO:0000256" key="4">
    <source>
        <dbReference type="ARBA" id="ARBA00022777"/>
    </source>
</evidence>
<name>A0ABP1FK68_9CHLO</name>
<dbReference type="InterPro" id="IPR011009">
    <property type="entry name" value="Kinase-like_dom_sf"/>
</dbReference>
<dbReference type="Gene3D" id="1.10.510.10">
    <property type="entry name" value="Transferase(Phosphotransferase) domain 1"/>
    <property type="match status" value="1"/>
</dbReference>
<keyword evidence="5 6" id="KW-0067">ATP-binding</keyword>
<feature type="region of interest" description="Disordered" evidence="7">
    <location>
        <begin position="298"/>
        <end position="346"/>
    </location>
</feature>
<dbReference type="InterPro" id="IPR050108">
    <property type="entry name" value="CDK"/>
</dbReference>
<keyword evidence="3 6" id="KW-0547">Nucleotide-binding</keyword>
<evidence type="ECO:0000313" key="10">
    <source>
        <dbReference type="Proteomes" id="UP001497392"/>
    </source>
</evidence>
<dbReference type="PROSITE" id="PS50011">
    <property type="entry name" value="PROTEIN_KINASE_DOM"/>
    <property type="match status" value="1"/>
</dbReference>